<protein>
    <submittedName>
        <fullName evidence="2">Uncharacterized protein</fullName>
    </submittedName>
</protein>
<sequence>EALPLPVVSAFIRLGMKYEIHKLRKEGQKRIFNEFPTDLALMETDGGLTGIYNFTWKFVRRPKHWLEFVIFARTTGLLSILPFVFYICCQRYSSTEIMGDRKQSDGTVISFPIQDQLACLAGYQAMCKAQADTTFSWAYAKKTSMSCTGTTCLSARQKFVRRNFTSLPIIAGLETFKSSGRHKELCSICADLADEMQRKGREEFWELLPGLFGLPPWEELRKEREEVYVLI</sequence>
<accession>A0A167TDR3</accession>
<dbReference type="OrthoDB" id="3033237at2759"/>
<reference evidence="2 3" key="1">
    <citation type="journal article" date="2016" name="Mol. Biol. Evol.">
        <title>Comparative Genomics of Early-Diverging Mushroom-Forming Fungi Provides Insights into the Origins of Lignocellulose Decay Capabilities.</title>
        <authorList>
            <person name="Nagy L.G."/>
            <person name="Riley R."/>
            <person name="Tritt A."/>
            <person name="Adam C."/>
            <person name="Daum C."/>
            <person name="Floudas D."/>
            <person name="Sun H."/>
            <person name="Yadav J.S."/>
            <person name="Pangilinan J."/>
            <person name="Larsson K.H."/>
            <person name="Matsuura K."/>
            <person name="Barry K."/>
            <person name="Labutti K."/>
            <person name="Kuo R."/>
            <person name="Ohm R.A."/>
            <person name="Bhattacharya S.S."/>
            <person name="Shirouzu T."/>
            <person name="Yoshinaga Y."/>
            <person name="Martin F.M."/>
            <person name="Grigoriev I.V."/>
            <person name="Hibbett D.S."/>
        </authorList>
    </citation>
    <scope>NUCLEOTIDE SEQUENCE [LARGE SCALE GENOMIC DNA]</scope>
    <source>
        <strain evidence="2 3">CBS 109695</strain>
    </source>
</reference>
<evidence type="ECO:0000313" key="3">
    <source>
        <dbReference type="Proteomes" id="UP000076532"/>
    </source>
</evidence>
<name>A0A167TDR3_9AGAM</name>
<evidence type="ECO:0000256" key="1">
    <source>
        <dbReference type="SAM" id="Phobius"/>
    </source>
</evidence>
<evidence type="ECO:0000313" key="2">
    <source>
        <dbReference type="EMBL" id="KZP02831.1"/>
    </source>
</evidence>
<dbReference type="Proteomes" id="UP000076532">
    <property type="component" value="Unassembled WGS sequence"/>
</dbReference>
<feature type="transmembrane region" description="Helical" evidence="1">
    <location>
        <begin position="65"/>
        <end position="87"/>
    </location>
</feature>
<organism evidence="2 3">
    <name type="scientific">Athelia psychrophila</name>
    <dbReference type="NCBI Taxonomy" id="1759441"/>
    <lineage>
        <taxon>Eukaryota</taxon>
        <taxon>Fungi</taxon>
        <taxon>Dikarya</taxon>
        <taxon>Basidiomycota</taxon>
        <taxon>Agaricomycotina</taxon>
        <taxon>Agaricomycetes</taxon>
        <taxon>Agaricomycetidae</taxon>
        <taxon>Atheliales</taxon>
        <taxon>Atheliaceae</taxon>
        <taxon>Athelia</taxon>
    </lineage>
</organism>
<keyword evidence="1" id="KW-0812">Transmembrane</keyword>
<dbReference type="EMBL" id="KV418278">
    <property type="protein sequence ID" value="KZP02831.1"/>
    <property type="molecule type" value="Genomic_DNA"/>
</dbReference>
<keyword evidence="3" id="KW-1185">Reference proteome</keyword>
<keyword evidence="1" id="KW-0472">Membrane</keyword>
<proteinExistence type="predicted"/>
<keyword evidence="1" id="KW-1133">Transmembrane helix</keyword>
<feature type="non-terminal residue" evidence="2">
    <location>
        <position position="1"/>
    </location>
</feature>
<dbReference type="AlphaFoldDB" id="A0A167TDR3"/>
<gene>
    <name evidence="2" type="ORF">FIBSPDRAFT_769890</name>
</gene>